<reference evidence="2 3" key="1">
    <citation type="submission" date="2015-11" db="EMBL/GenBank/DDBJ databases">
        <title>Exploring the genomic traits of fungus-feeding bacterial genus Collimonas.</title>
        <authorList>
            <person name="Song C."/>
            <person name="Schmidt R."/>
            <person name="de Jager V."/>
            <person name="Krzyzanowska D."/>
            <person name="Jongedijk E."/>
            <person name="Cankar K."/>
            <person name="Beekwilder J."/>
            <person name="van Veen A."/>
            <person name="de Boer W."/>
            <person name="van Veen J.A."/>
            <person name="Garbeva P."/>
        </authorList>
    </citation>
    <scope>NUCLEOTIDE SEQUENCE [LARGE SCALE GENOMIC DNA]</scope>
    <source>
        <strain evidence="2 3">Ter282</strain>
    </source>
</reference>
<evidence type="ECO:0000313" key="2">
    <source>
        <dbReference type="EMBL" id="AMP11046.1"/>
    </source>
</evidence>
<name>A0A127QM26_9BURK</name>
<protein>
    <submittedName>
        <fullName evidence="2">Uncharacterized protein</fullName>
    </submittedName>
</protein>
<evidence type="ECO:0000256" key="1">
    <source>
        <dbReference type="SAM" id="MobiDB-lite"/>
    </source>
</evidence>
<evidence type="ECO:0000313" key="3">
    <source>
        <dbReference type="Proteomes" id="UP000071778"/>
    </source>
</evidence>
<dbReference type="EMBL" id="CP013235">
    <property type="protein sequence ID" value="AMP11046.1"/>
    <property type="molecule type" value="Genomic_DNA"/>
</dbReference>
<dbReference type="RefSeq" id="WP_257722345.1">
    <property type="nucleotide sequence ID" value="NZ_CP013233.1"/>
</dbReference>
<organism evidence="2 3">
    <name type="scientific">Collimonas arenae</name>
    <dbReference type="NCBI Taxonomy" id="279058"/>
    <lineage>
        <taxon>Bacteria</taxon>
        <taxon>Pseudomonadati</taxon>
        <taxon>Pseudomonadota</taxon>
        <taxon>Betaproteobacteria</taxon>
        <taxon>Burkholderiales</taxon>
        <taxon>Oxalobacteraceae</taxon>
        <taxon>Collimonas</taxon>
    </lineage>
</organism>
<keyword evidence="3" id="KW-1185">Reference proteome</keyword>
<accession>A0A127QM26</accession>
<feature type="compositionally biased region" description="Polar residues" evidence="1">
    <location>
        <begin position="1"/>
        <end position="12"/>
    </location>
</feature>
<dbReference type="AlphaFoldDB" id="A0A127QM26"/>
<proteinExistence type="predicted"/>
<dbReference type="PATRIC" id="fig|279058.17.peg.3647"/>
<sequence>MKNTAMTNTVKSTVADAGTSRQERADLTGRDIAQVDYQYNRCK</sequence>
<feature type="region of interest" description="Disordered" evidence="1">
    <location>
        <begin position="1"/>
        <end position="22"/>
    </location>
</feature>
<dbReference type="Proteomes" id="UP000071778">
    <property type="component" value="Chromosome"/>
</dbReference>
<gene>
    <name evidence="2" type="ORF">CAter282_3353</name>
</gene>